<dbReference type="EMBL" id="SEOQ01000151">
    <property type="protein sequence ID" value="TFY68863.1"/>
    <property type="molecule type" value="Genomic_DNA"/>
</dbReference>
<organism evidence="2 3">
    <name type="scientific">Dentipellis fragilis</name>
    <dbReference type="NCBI Taxonomy" id="205917"/>
    <lineage>
        <taxon>Eukaryota</taxon>
        <taxon>Fungi</taxon>
        <taxon>Dikarya</taxon>
        <taxon>Basidiomycota</taxon>
        <taxon>Agaricomycotina</taxon>
        <taxon>Agaricomycetes</taxon>
        <taxon>Russulales</taxon>
        <taxon>Hericiaceae</taxon>
        <taxon>Dentipellis</taxon>
    </lineage>
</organism>
<dbReference type="InterPro" id="IPR036397">
    <property type="entry name" value="RNaseH_sf"/>
</dbReference>
<evidence type="ECO:0000313" key="2">
    <source>
        <dbReference type="EMBL" id="TFY68863.1"/>
    </source>
</evidence>
<evidence type="ECO:0000259" key="1">
    <source>
        <dbReference type="PROSITE" id="PS50879"/>
    </source>
</evidence>
<dbReference type="AlphaFoldDB" id="A0A4Y9Z4U4"/>
<proteinExistence type="predicted"/>
<dbReference type="Proteomes" id="UP000298327">
    <property type="component" value="Unassembled WGS sequence"/>
</dbReference>
<dbReference type="SUPFAM" id="SSF53098">
    <property type="entry name" value="Ribonuclease H-like"/>
    <property type="match status" value="1"/>
</dbReference>
<accession>A0A4Y9Z4U4</accession>
<dbReference type="InterPro" id="IPR002156">
    <property type="entry name" value="RNaseH_domain"/>
</dbReference>
<dbReference type="Gene3D" id="3.30.420.10">
    <property type="entry name" value="Ribonuclease H-like superfamily/Ribonuclease H"/>
    <property type="match status" value="1"/>
</dbReference>
<dbReference type="GO" id="GO:0004523">
    <property type="term" value="F:RNA-DNA hybrid ribonuclease activity"/>
    <property type="evidence" value="ECO:0007669"/>
    <property type="project" value="InterPro"/>
</dbReference>
<dbReference type="InterPro" id="IPR012337">
    <property type="entry name" value="RNaseH-like_sf"/>
</dbReference>
<reference evidence="2 3" key="1">
    <citation type="submission" date="2019-02" db="EMBL/GenBank/DDBJ databases">
        <title>Genome sequencing of the rare red list fungi Dentipellis fragilis.</title>
        <authorList>
            <person name="Buettner E."/>
            <person name="Kellner H."/>
        </authorList>
    </citation>
    <scope>NUCLEOTIDE SEQUENCE [LARGE SCALE GENOMIC DNA]</scope>
    <source>
        <strain evidence="2 3">DSM 105465</strain>
    </source>
</reference>
<feature type="domain" description="RNase H type-1" evidence="1">
    <location>
        <begin position="177"/>
        <end position="315"/>
    </location>
</feature>
<keyword evidence="3" id="KW-1185">Reference proteome</keyword>
<protein>
    <recommendedName>
        <fullName evidence="1">RNase H type-1 domain-containing protein</fullName>
    </recommendedName>
</protein>
<gene>
    <name evidence="2" type="ORF">EVG20_g3393</name>
</gene>
<dbReference type="GO" id="GO:0003676">
    <property type="term" value="F:nucleic acid binding"/>
    <property type="evidence" value="ECO:0007669"/>
    <property type="project" value="InterPro"/>
</dbReference>
<dbReference type="PROSITE" id="PS50879">
    <property type="entry name" value="RNASE_H_1"/>
    <property type="match status" value="1"/>
</dbReference>
<dbReference type="CDD" id="cd09276">
    <property type="entry name" value="Rnase_HI_RT_non_LTR"/>
    <property type="match status" value="1"/>
</dbReference>
<dbReference type="STRING" id="205917.A0A4Y9Z4U4"/>
<dbReference type="OrthoDB" id="2731295at2759"/>
<comment type="caution">
    <text evidence="2">The sequence shown here is derived from an EMBL/GenBank/DDBJ whole genome shotgun (WGS) entry which is preliminary data.</text>
</comment>
<evidence type="ECO:0000313" key="3">
    <source>
        <dbReference type="Proteomes" id="UP000298327"/>
    </source>
</evidence>
<name>A0A4Y9Z4U4_9AGAM</name>
<sequence length="472" mass="52564">MTVPFSLLGLSKDAAAYTVELADLVIRVWSTEALAGGTNSQLAATVFYLHCSSARICRASRLMSDPRKLLRHVTPAHLYHRRSLPGIKLLVVNSPILRSLPARAQPLPLNFIASSLSSDIPAEDFLPEHAECWPGDRLVDMFPDSIIFHTSHPKKSSNLFNQWLEQFRDGLSLLCNDDTVLYAFSDGSVLPDKRNRVAAAYRAYRGQQELSRKSISCGRTTSYDAELQGLSLALHYLTSQDATAIYLFCDNESALTSLFDTRLHASQMLSVLACRKARAWLEADPNRTIHPSWCPGHADIEQNEQVDVDAKTAATTTPPIAFISHAYARQQVTAEATKEWQLLAHQMSYCGHGFLANHRLRKVSHIGGGPTLTLTGTDTSLTARFARAVLDHAPTGEYRTRFFPNENPLCNWCPPIQSRRHILSTCIHYVRPRPNFEEFLKNSAEPGPSLVSFLKANPSAFTFTDVPDDDIF</sequence>